<keyword evidence="5" id="KW-1185">Reference proteome</keyword>
<dbReference type="AlphaFoldDB" id="A0A067DBN2"/>
<dbReference type="GO" id="GO:0016197">
    <property type="term" value="P:endosomal transport"/>
    <property type="evidence" value="ECO:0000318"/>
    <property type="project" value="GO_Central"/>
</dbReference>
<sequence>MRTKNGEPYRRGKAIGAPFATPLRFEISINAELLALVLPFEIAFSILNARKSGWSSSTVLLFSYMHPTILETVLRWSISEEVYLIQRLGGLTENYRGLKPKFQEEKGRKTGKSKGILKIPERKTMSSPPQVPPASTRVQATAETEKAQADTTAAAAAGGLEASLLQLIQNHQHSSLKLREQTERAKRDSVRHAKRVSDLLTDALNGGVQESYVIEKRIELEIRTLAATIAKFMKQTDQWLATSHAINTAVKEIGDFENWMKTMDLDCKSINAAIRNIYQD</sequence>
<evidence type="ECO:0000256" key="2">
    <source>
        <dbReference type="ARBA" id="ARBA00019577"/>
    </source>
</evidence>
<dbReference type="PANTHER" id="PTHR13073">
    <property type="entry name" value="BLOC-1 COMPLEX SUBUNIT 1"/>
    <property type="match status" value="1"/>
</dbReference>
<dbReference type="eggNOG" id="KOG3390">
    <property type="taxonomic scope" value="Eukaryota"/>
</dbReference>
<dbReference type="InterPro" id="IPR009395">
    <property type="entry name" value="BLOC1S1"/>
</dbReference>
<dbReference type="Proteomes" id="UP000027120">
    <property type="component" value="Unassembled WGS sequence"/>
</dbReference>
<dbReference type="PANTHER" id="PTHR13073:SF0">
    <property type="entry name" value="BIOGENESIS OF LYSOSOME-RELATED ORGANELLES COMPLEX 1 SUBUNIT 1"/>
    <property type="match status" value="1"/>
</dbReference>
<evidence type="ECO:0000256" key="1">
    <source>
        <dbReference type="ARBA" id="ARBA00007133"/>
    </source>
</evidence>
<name>A0A067DBN2_CITSI</name>
<proteinExistence type="inferred from homology"/>
<dbReference type="SMR" id="A0A067DBN2"/>
<dbReference type="Pfam" id="PF06320">
    <property type="entry name" value="GCN5L1"/>
    <property type="match status" value="1"/>
</dbReference>
<feature type="region of interest" description="Disordered" evidence="3">
    <location>
        <begin position="122"/>
        <end position="153"/>
    </location>
</feature>
<evidence type="ECO:0000313" key="5">
    <source>
        <dbReference type="Proteomes" id="UP000027120"/>
    </source>
</evidence>
<reference evidence="4 5" key="1">
    <citation type="submission" date="2014-04" db="EMBL/GenBank/DDBJ databases">
        <authorList>
            <consortium name="International Citrus Genome Consortium"/>
            <person name="Gmitter F."/>
            <person name="Chen C."/>
            <person name="Farmerie W."/>
            <person name="Harkins T."/>
            <person name="Desany B."/>
            <person name="Mohiuddin M."/>
            <person name="Kodira C."/>
            <person name="Borodovsky M."/>
            <person name="Lomsadze A."/>
            <person name="Burns P."/>
            <person name="Jenkins J."/>
            <person name="Prochnik S."/>
            <person name="Shu S."/>
            <person name="Chapman J."/>
            <person name="Pitluck S."/>
            <person name="Schmutz J."/>
            <person name="Rokhsar D."/>
        </authorList>
    </citation>
    <scope>NUCLEOTIDE SEQUENCE</scope>
</reference>
<evidence type="ECO:0000256" key="3">
    <source>
        <dbReference type="SAM" id="MobiDB-lite"/>
    </source>
</evidence>
<organism evidence="4 5">
    <name type="scientific">Citrus sinensis</name>
    <name type="common">Sweet orange</name>
    <name type="synonym">Citrus aurantium var. sinensis</name>
    <dbReference type="NCBI Taxonomy" id="2711"/>
    <lineage>
        <taxon>Eukaryota</taxon>
        <taxon>Viridiplantae</taxon>
        <taxon>Streptophyta</taxon>
        <taxon>Embryophyta</taxon>
        <taxon>Tracheophyta</taxon>
        <taxon>Spermatophyta</taxon>
        <taxon>Magnoliopsida</taxon>
        <taxon>eudicotyledons</taxon>
        <taxon>Gunneridae</taxon>
        <taxon>Pentapetalae</taxon>
        <taxon>rosids</taxon>
        <taxon>malvids</taxon>
        <taxon>Sapindales</taxon>
        <taxon>Rutaceae</taxon>
        <taxon>Aurantioideae</taxon>
        <taxon>Citrus</taxon>
    </lineage>
</organism>
<dbReference type="PaxDb" id="2711-XP_006470229.1"/>
<dbReference type="GO" id="GO:0031083">
    <property type="term" value="C:BLOC-1 complex"/>
    <property type="evidence" value="ECO:0000318"/>
    <property type="project" value="GO_Central"/>
</dbReference>
<protein>
    <recommendedName>
        <fullName evidence="2">Biogenesis of lysosome-related organelles complex 1 subunit 1</fullName>
    </recommendedName>
</protein>
<accession>A0A067DBN2</accession>
<dbReference type="EMBL" id="KK787159">
    <property type="protein sequence ID" value="KDO38975.1"/>
    <property type="molecule type" value="Genomic_DNA"/>
</dbReference>
<gene>
    <name evidence="4" type="ORF">CISIN_1g023619mg</name>
</gene>
<comment type="similarity">
    <text evidence="1">Belongs to the BLOC1S1 family.</text>
</comment>
<evidence type="ECO:0000313" key="4">
    <source>
        <dbReference type="EMBL" id="KDO38975.1"/>
    </source>
</evidence>
<dbReference type="STRING" id="2711.A0A067DBN2"/>